<sequence length="148" mass="15444">MVKGGPGSRKDAAAAAVACGAAAVGFAHSGAEDTVSVCVKGKDVRCIHVSQIPLYGVILLFRQAVLLPVLLGGNTVLFFECPEKAGVVLEAILEVNMADGLVGQYGVLAGVKPFFQDVLVERDTHVVLEDVGDMVFAHIEKGRQAVQA</sequence>
<dbReference type="Proteomes" id="UP000005396">
    <property type="component" value="Unassembled WGS sequence"/>
</dbReference>
<organism evidence="1 2">
    <name type="scientific">Enterocloster bolteae (strain ATCC BAA-613 / DSM 15670 / CCUG 46953 / JCM 12243 / WAL 16351)</name>
    <name type="common">Clostridium bolteae</name>
    <dbReference type="NCBI Taxonomy" id="411902"/>
    <lineage>
        <taxon>Bacteria</taxon>
        <taxon>Bacillati</taxon>
        <taxon>Bacillota</taxon>
        <taxon>Clostridia</taxon>
        <taxon>Lachnospirales</taxon>
        <taxon>Lachnospiraceae</taxon>
        <taxon>Enterocloster</taxon>
    </lineage>
</organism>
<evidence type="ECO:0000313" key="1">
    <source>
        <dbReference type="EMBL" id="EDP16489.1"/>
    </source>
</evidence>
<accession>A8RSA8</accession>
<gene>
    <name evidence="1" type="ORF">CLOBOL_03257</name>
</gene>
<dbReference type="HOGENOM" id="CLU_1755653_0_0_9"/>
<reference evidence="1 2" key="2">
    <citation type="submission" date="2007-09" db="EMBL/GenBank/DDBJ databases">
        <title>Draft genome sequence of Clostridium bolteae (ATCC BAA-613).</title>
        <authorList>
            <person name="Sudarsanam P."/>
            <person name="Ley R."/>
            <person name="Guruge J."/>
            <person name="Turnbaugh P.J."/>
            <person name="Mahowald M."/>
            <person name="Liep D."/>
            <person name="Gordon J."/>
        </authorList>
    </citation>
    <scope>NUCLEOTIDE SEQUENCE [LARGE SCALE GENOMIC DNA]</scope>
    <source>
        <strain evidence="2">ATCC BAA-613 / DSM 15670 / CCUG 46953 / JCM 12243 / WAL 16351</strain>
    </source>
</reference>
<dbReference type="EMBL" id="ABCC02000029">
    <property type="protein sequence ID" value="EDP16489.1"/>
    <property type="molecule type" value="Genomic_DNA"/>
</dbReference>
<dbReference type="AlphaFoldDB" id="A8RSA8"/>
<evidence type="ECO:0000313" key="2">
    <source>
        <dbReference type="Proteomes" id="UP000005396"/>
    </source>
</evidence>
<reference evidence="1 2" key="1">
    <citation type="submission" date="2007-08" db="EMBL/GenBank/DDBJ databases">
        <authorList>
            <person name="Fulton L."/>
            <person name="Clifton S."/>
            <person name="Fulton B."/>
            <person name="Xu J."/>
            <person name="Minx P."/>
            <person name="Pepin K.H."/>
            <person name="Johnson M."/>
            <person name="Thiruvilangam P."/>
            <person name="Bhonagiri V."/>
            <person name="Nash W.E."/>
            <person name="Mardis E.R."/>
            <person name="Wilson R.K."/>
        </authorList>
    </citation>
    <scope>NUCLEOTIDE SEQUENCE [LARGE SCALE GENOMIC DNA]</scope>
    <source>
        <strain evidence="2">ATCC BAA-613 / DSM 15670 / CCUG 46953 / JCM 12243 / WAL 16351</strain>
    </source>
</reference>
<dbReference type="PaxDb" id="411902-CLOBOL_03257"/>
<comment type="caution">
    <text evidence="1">The sequence shown here is derived from an EMBL/GenBank/DDBJ whole genome shotgun (WGS) entry which is preliminary data.</text>
</comment>
<protein>
    <submittedName>
        <fullName evidence="1">Uncharacterized protein</fullName>
    </submittedName>
</protein>
<proteinExistence type="predicted"/>
<name>A8RSA8_ENTBW</name>